<dbReference type="AlphaFoldDB" id="A0AAD0V9R6"/>
<dbReference type="GeneID" id="39473868"/>
<dbReference type="RefSeq" id="WP_005741683.1">
    <property type="nucleotide sequence ID" value="NZ_CP031226.1"/>
</dbReference>
<keyword evidence="1" id="KW-0614">Plasmid</keyword>
<reference evidence="1 2" key="1">
    <citation type="journal article" date="2011" name="PLoS Pathog.">
        <title>Dynamic evolution of pathogenicity revealed by sequencing and comparative genomics of 19 Pseudomonas syringae isolates.</title>
        <authorList>
            <person name="Baltrus D.A."/>
            <person name="Nishimura M.T."/>
            <person name="Romanchuk A."/>
            <person name="Chang J.H."/>
            <person name="Mukhtar M.S."/>
            <person name="Cherkis K."/>
            <person name="Roach J."/>
            <person name="Grant S.R."/>
            <person name="Jones C.D."/>
            <person name="Dangl J.L."/>
        </authorList>
    </citation>
    <scope>NUCLEOTIDE SEQUENCE [LARGE SCALE GENOMIC DNA]</scope>
    <source>
        <strain evidence="1 2">M301315</strain>
    </source>
</reference>
<sequence length="199" mass="22589">MAAINQYRSPETESWEQTLPTDESLIALGLREKSPFPIISLIQSPMDHEQLLKLLSQGANLMLQRRAWSIVAVEAAKQGFTPSWLCKGFDEAITRICFPNLLFSLVSNQLRWQLSYGHSLCAEQVLTAWSQKDKLGRDSYKIALHHLWLESHPQRDSFTPEMLGEGQILMMALSDPAPLWKNYLPAHAREAIFSIDLGL</sequence>
<evidence type="ECO:0000313" key="2">
    <source>
        <dbReference type="Proteomes" id="UP000006426"/>
    </source>
</evidence>
<protein>
    <submittedName>
        <fullName evidence="1">Uncharacterized protein</fullName>
    </submittedName>
</protein>
<accession>A0AAD0V9R6</accession>
<name>A0AAD0V9R6_PSEAV</name>
<evidence type="ECO:0000313" key="1">
    <source>
        <dbReference type="EMBL" id="AXH59992.1"/>
    </source>
</evidence>
<dbReference type="Proteomes" id="UP000006426">
    <property type="component" value="Plasmid pmppla107"/>
</dbReference>
<proteinExistence type="predicted"/>
<organism evidence="1 2">
    <name type="scientific">Pseudomonas amygdali pv. lachrymans str. M301315</name>
    <dbReference type="NCBI Taxonomy" id="629260"/>
    <lineage>
        <taxon>Bacteria</taxon>
        <taxon>Pseudomonadati</taxon>
        <taxon>Pseudomonadota</taxon>
        <taxon>Gammaproteobacteria</taxon>
        <taxon>Pseudomonadales</taxon>
        <taxon>Pseudomonadaceae</taxon>
        <taxon>Pseudomonas</taxon>
        <taxon>Pseudomonas amygdali</taxon>
    </lineage>
</organism>
<geneLocation type="plasmid" evidence="2">
    <name>pmppla107</name>
</geneLocation>
<gene>
    <name evidence="1" type="ORF">PLA107_032720</name>
</gene>
<dbReference type="EMBL" id="CP031226">
    <property type="protein sequence ID" value="AXH59992.1"/>
    <property type="molecule type" value="Genomic_DNA"/>
</dbReference>